<dbReference type="OrthoDB" id="5304887at2759"/>
<keyword evidence="9" id="KW-1185">Reference proteome</keyword>
<dbReference type="InParanoid" id="A0A165JU70"/>
<feature type="region of interest" description="Disordered" evidence="7">
    <location>
        <begin position="120"/>
        <end position="187"/>
    </location>
</feature>
<keyword evidence="6" id="KW-0539">Nucleus</keyword>
<keyword evidence="3" id="KW-0813">Transport</keyword>
<feature type="compositionally biased region" description="Basic and acidic residues" evidence="7">
    <location>
        <begin position="20"/>
        <end position="35"/>
    </location>
</feature>
<dbReference type="GeneID" id="28899182"/>
<keyword evidence="4" id="KW-0963">Cytoplasm</keyword>
<dbReference type="AlphaFoldDB" id="A0A165JU70"/>
<dbReference type="Pfam" id="PF09135">
    <property type="entry name" value="Alb1"/>
    <property type="match status" value="1"/>
</dbReference>
<evidence type="ECO:0000313" key="8">
    <source>
        <dbReference type="EMBL" id="KZF26634.1"/>
    </source>
</evidence>
<feature type="compositionally biased region" description="Polar residues" evidence="7">
    <location>
        <begin position="162"/>
        <end position="174"/>
    </location>
</feature>
<evidence type="ECO:0000313" key="9">
    <source>
        <dbReference type="Proteomes" id="UP000076632"/>
    </source>
</evidence>
<dbReference type="InterPro" id="IPR053278">
    <property type="entry name" value="Pre-60S_factor_ECM1"/>
</dbReference>
<feature type="compositionally biased region" description="Basic residues" evidence="7">
    <location>
        <begin position="61"/>
        <end position="78"/>
    </location>
</feature>
<dbReference type="PANTHER" id="PTHR28280:SF1">
    <property type="entry name" value="SHUTTLING PRE-60S FACTOR ECM1"/>
    <property type="match status" value="1"/>
</dbReference>
<evidence type="ECO:0000256" key="6">
    <source>
        <dbReference type="ARBA" id="ARBA00023242"/>
    </source>
</evidence>
<reference evidence="8 9" key="1">
    <citation type="journal article" date="2016" name="Fungal Biol.">
        <title>The genome of Xylona heveae provides a window into fungal endophytism.</title>
        <authorList>
            <person name="Gazis R."/>
            <person name="Kuo A."/>
            <person name="Riley R."/>
            <person name="LaButti K."/>
            <person name="Lipzen A."/>
            <person name="Lin J."/>
            <person name="Amirebrahimi M."/>
            <person name="Hesse C.N."/>
            <person name="Spatafora J.W."/>
            <person name="Henrissat B."/>
            <person name="Hainaut M."/>
            <person name="Grigoriev I.V."/>
            <person name="Hibbett D.S."/>
        </authorList>
    </citation>
    <scope>NUCLEOTIDE SEQUENCE [LARGE SCALE GENOMIC DNA]</scope>
    <source>
        <strain evidence="8 9">TC161</strain>
    </source>
</reference>
<dbReference type="GO" id="GO:0000055">
    <property type="term" value="P:ribosomal large subunit export from nucleus"/>
    <property type="evidence" value="ECO:0007669"/>
    <property type="project" value="TreeGrafter"/>
</dbReference>
<feature type="compositionally biased region" description="Basic and acidic residues" evidence="7">
    <location>
        <begin position="126"/>
        <end position="152"/>
    </location>
</feature>
<evidence type="ECO:0000256" key="3">
    <source>
        <dbReference type="ARBA" id="ARBA00022448"/>
    </source>
</evidence>
<keyword evidence="5" id="KW-0690">Ribosome biogenesis</keyword>
<proteinExistence type="predicted"/>
<dbReference type="InterPro" id="IPR022784">
    <property type="entry name" value="Ribosome_bgen_Alb1"/>
</dbReference>
<gene>
    <name evidence="8" type="ORF">L228DRAFT_258039</name>
</gene>
<evidence type="ECO:0000256" key="7">
    <source>
        <dbReference type="SAM" id="MobiDB-lite"/>
    </source>
</evidence>
<accession>A0A165JU70</accession>
<dbReference type="EMBL" id="KV407454">
    <property type="protein sequence ID" value="KZF26634.1"/>
    <property type="molecule type" value="Genomic_DNA"/>
</dbReference>
<dbReference type="GO" id="GO:0030687">
    <property type="term" value="C:preribosome, large subunit precursor"/>
    <property type="evidence" value="ECO:0007669"/>
    <property type="project" value="TreeGrafter"/>
</dbReference>
<dbReference type="Proteomes" id="UP000076632">
    <property type="component" value="Unassembled WGS sequence"/>
</dbReference>
<evidence type="ECO:0008006" key="10">
    <source>
        <dbReference type="Google" id="ProtNLM"/>
    </source>
</evidence>
<protein>
    <recommendedName>
        <fullName evidence="10">Alb1-domain-containing protein</fullName>
    </recommendedName>
</protein>
<dbReference type="OMA" id="DWEDTNR"/>
<comment type="subcellular location">
    <subcellularLocation>
        <location evidence="2">Cytoplasm</location>
    </subcellularLocation>
    <subcellularLocation>
        <location evidence="1">Nucleus</location>
    </subcellularLocation>
</comment>
<dbReference type="RefSeq" id="XP_018192189.1">
    <property type="nucleotide sequence ID" value="XM_018334045.1"/>
</dbReference>
<name>A0A165JU70_XYLHT</name>
<feature type="compositionally biased region" description="Basic residues" evidence="7">
    <location>
        <begin position="1"/>
        <end position="11"/>
    </location>
</feature>
<feature type="region of interest" description="Disordered" evidence="7">
    <location>
        <begin position="1"/>
        <end position="86"/>
    </location>
</feature>
<evidence type="ECO:0000256" key="5">
    <source>
        <dbReference type="ARBA" id="ARBA00022517"/>
    </source>
</evidence>
<evidence type="ECO:0000256" key="4">
    <source>
        <dbReference type="ARBA" id="ARBA00022490"/>
    </source>
</evidence>
<dbReference type="PANTHER" id="PTHR28280">
    <property type="entry name" value="SHUTTLING PRE-60S FACTOR ECM1"/>
    <property type="match status" value="1"/>
</dbReference>
<evidence type="ECO:0000256" key="2">
    <source>
        <dbReference type="ARBA" id="ARBA00004496"/>
    </source>
</evidence>
<sequence length="187" mass="20903">MGKTPKPKKGRPVSVRSRAARREASPSIDVDKSLTETKPPTPSANERPSVLALHQGAGVTKKSKKAKPMSRAQRRRHEKGLERADTVIDQLEKKVNKSLARGRNVDNRRAEWEDINLATTTAAKQKNQEQKDDADEKISEIDVEQPSKRFDGLSEVEMGPNAQESTMEIQTEVQARQPEQEDEDGIL</sequence>
<dbReference type="GO" id="GO:0005730">
    <property type="term" value="C:nucleolus"/>
    <property type="evidence" value="ECO:0007669"/>
    <property type="project" value="TreeGrafter"/>
</dbReference>
<evidence type="ECO:0000256" key="1">
    <source>
        <dbReference type="ARBA" id="ARBA00004123"/>
    </source>
</evidence>
<dbReference type="GO" id="GO:0005737">
    <property type="term" value="C:cytoplasm"/>
    <property type="evidence" value="ECO:0007669"/>
    <property type="project" value="UniProtKB-SubCell"/>
</dbReference>
<organism evidence="8 9">
    <name type="scientific">Xylona heveae (strain CBS 132557 / TC161)</name>
    <dbReference type="NCBI Taxonomy" id="1328760"/>
    <lineage>
        <taxon>Eukaryota</taxon>
        <taxon>Fungi</taxon>
        <taxon>Dikarya</taxon>
        <taxon>Ascomycota</taxon>
        <taxon>Pezizomycotina</taxon>
        <taxon>Xylonomycetes</taxon>
        <taxon>Xylonales</taxon>
        <taxon>Xylonaceae</taxon>
        <taxon>Xylona</taxon>
    </lineage>
</organism>